<sequence length="52" mass="5895">MAVCLVFGRVNNYLNKSILNLIIFTTVNLAFKKLQLTTTTIFEPIPLLVINQ</sequence>
<reference evidence="1 2" key="1">
    <citation type="submission" date="2011-12" db="EMBL/GenBank/DDBJ databases">
        <title>The complete genome of Niastella koreensis GR20-10.</title>
        <authorList>
            <consortium name="US DOE Joint Genome Institute (JGI-PGF)"/>
            <person name="Lucas S."/>
            <person name="Han J."/>
            <person name="Lapidus A."/>
            <person name="Bruce D."/>
            <person name="Goodwin L."/>
            <person name="Pitluck S."/>
            <person name="Peters L."/>
            <person name="Kyrpides N."/>
            <person name="Mavromatis K."/>
            <person name="Ivanova N."/>
            <person name="Mikhailova N."/>
            <person name="Davenport K."/>
            <person name="Saunders E."/>
            <person name="Detter J.C."/>
            <person name="Tapia R."/>
            <person name="Han C."/>
            <person name="Land M."/>
            <person name="Hauser L."/>
            <person name="Markowitz V."/>
            <person name="Cheng J.-F."/>
            <person name="Hugenholtz P."/>
            <person name="Woyke T."/>
            <person name="Wu D."/>
            <person name="Tindall B."/>
            <person name="Pomrenke H."/>
            <person name="Brambilla E."/>
            <person name="Klenk H.-P."/>
            <person name="Eisen J.A."/>
        </authorList>
    </citation>
    <scope>NUCLEOTIDE SEQUENCE [LARGE SCALE GENOMIC DNA]</scope>
    <source>
        <strain evidence="2">DSM 17620 / KACC 11465 / NBRC 106392 / GR20-10</strain>
    </source>
</reference>
<dbReference type="HOGENOM" id="CLU_3082285_0_0_10"/>
<name>G8T723_NIAKG</name>
<evidence type="ECO:0000313" key="1">
    <source>
        <dbReference type="EMBL" id="AEV99044.1"/>
    </source>
</evidence>
<dbReference type="Proteomes" id="UP000005438">
    <property type="component" value="Chromosome"/>
</dbReference>
<dbReference type="EMBL" id="CP003178">
    <property type="protein sequence ID" value="AEV99044.1"/>
    <property type="molecule type" value="Genomic_DNA"/>
</dbReference>
<dbReference type="STRING" id="700598.Niako_2706"/>
<proteinExistence type="predicted"/>
<protein>
    <submittedName>
        <fullName evidence="1">Uncharacterized protein</fullName>
    </submittedName>
</protein>
<evidence type="ECO:0000313" key="2">
    <source>
        <dbReference type="Proteomes" id="UP000005438"/>
    </source>
</evidence>
<dbReference type="KEGG" id="nko:Niako_2706"/>
<accession>G8T723</accession>
<dbReference type="AlphaFoldDB" id="G8T723"/>
<gene>
    <name evidence="1" type="ordered locus">Niako_2706</name>
</gene>
<organism evidence="1 2">
    <name type="scientific">Niastella koreensis (strain DSM 17620 / KACC 11465 / NBRC 106392 / GR20-10)</name>
    <dbReference type="NCBI Taxonomy" id="700598"/>
    <lineage>
        <taxon>Bacteria</taxon>
        <taxon>Pseudomonadati</taxon>
        <taxon>Bacteroidota</taxon>
        <taxon>Chitinophagia</taxon>
        <taxon>Chitinophagales</taxon>
        <taxon>Chitinophagaceae</taxon>
        <taxon>Niastella</taxon>
    </lineage>
</organism>